<keyword evidence="16" id="KW-1185">Reference proteome</keyword>
<dbReference type="AlphaFoldDB" id="A0A7W8AKI8"/>
<evidence type="ECO:0000256" key="1">
    <source>
        <dbReference type="ARBA" id="ARBA00004571"/>
    </source>
</evidence>
<evidence type="ECO:0000313" key="16">
    <source>
        <dbReference type="Proteomes" id="UP000531231"/>
    </source>
</evidence>
<sequence>MSAYAAGGSATGARNFSCLHKFSLFFLTTTVLSTAAFLNLTPAALAQTAQPKKQTEKQQADNASGTLQLNTITVGTGTVGSGSYGTDAPNIVTIDRETIDRVQAASLPELVKQTPGVTMLGGVRIQGQSIAIRGFARQTDVRIVMDGAQKNFERYDQGTVFIEPELLKSVEIEKGATSIKYGNGGFGGTIKMETKDAADMLREGENWGLWSKTGYQTANKGWVQSGAVYGRTNYSGINFDGLAAATWRKTEDMRIGGGERYNFSDSKLTSFSAKGSASADGHELKATASYGMSENWGPPAAIRGQVEPIGSDVKKYGYYEAIRRRLAWRDLKDFSSSVEHKFSGDSDLVNTRLMVSYAFTSLYAERPDGVSTSASLGGKWNESKYSDLRIEAENTSNFTLGGFNHSLNYGIQLQRHNRDIVMYADTYKNNANYNYGYFAPYNMPEGKQETFSAFVIDKIALTDRLTIIPGLRYDYVRSTGKPNAAKTYNNPAAGHDYSAVSHDGLTPGLSMTYDATSNLRLFADWAYAMRMPNIDELYSTQSASSSLPRTSRDLEVERNNNFQIGVETIHNQLFTSDDQLKVRATAYYNHVTNPINRRFGTKNMPEKRGDGDTYWNMPSYYSAGIEISAHYDTTYMFADAAFSTMHGSRHGALNNIYGYNTYLKDLAPATLVTTLGWKVPDYDLTLGWTGTFVARQSKTPHNQNGGEYARPESAGYGIHDLFLTWAPQSGMMKDTKLDIGLDNIFDKKYEPYLSDGITAMPGRNFKVSLSKKF</sequence>
<comment type="similarity">
    <text evidence="2 11 12">Belongs to the TonB-dependent receptor family.</text>
</comment>
<evidence type="ECO:0000313" key="15">
    <source>
        <dbReference type="EMBL" id="MBB5090758.1"/>
    </source>
</evidence>
<evidence type="ECO:0000259" key="14">
    <source>
        <dbReference type="Pfam" id="PF07715"/>
    </source>
</evidence>
<dbReference type="Gene3D" id="2.170.130.10">
    <property type="entry name" value="TonB-dependent receptor, plug domain"/>
    <property type="match status" value="1"/>
</dbReference>
<dbReference type="InterPro" id="IPR012910">
    <property type="entry name" value="Plug_dom"/>
</dbReference>
<evidence type="ECO:0000256" key="5">
    <source>
        <dbReference type="ARBA" id="ARBA00022452"/>
    </source>
</evidence>
<dbReference type="PANTHER" id="PTHR30069">
    <property type="entry name" value="TONB-DEPENDENT OUTER MEMBRANE RECEPTOR"/>
    <property type="match status" value="1"/>
</dbReference>
<dbReference type="Proteomes" id="UP000531231">
    <property type="component" value="Unassembled WGS sequence"/>
</dbReference>
<reference evidence="15 16" key="1">
    <citation type="submission" date="2020-08" db="EMBL/GenBank/DDBJ databases">
        <title>Genomic Encyclopedia of Type Strains, Phase IV (KMG-IV): sequencing the most valuable type-strain genomes for metagenomic binning, comparative biology and taxonomic classification.</title>
        <authorList>
            <person name="Goeker M."/>
        </authorList>
    </citation>
    <scope>NUCLEOTIDE SEQUENCE [LARGE SCALE GENOMIC DNA]</scope>
    <source>
        <strain evidence="15 16">DSM 25620</strain>
    </source>
</reference>
<evidence type="ECO:0000256" key="4">
    <source>
        <dbReference type="ARBA" id="ARBA00022448"/>
    </source>
</evidence>
<evidence type="ECO:0000256" key="9">
    <source>
        <dbReference type="ARBA" id="ARBA00023136"/>
    </source>
</evidence>
<dbReference type="NCBIfam" id="TIGR01786">
    <property type="entry name" value="TonB-hemlactrns"/>
    <property type="match status" value="1"/>
</dbReference>
<feature type="domain" description="TonB-dependent receptor plug" evidence="14">
    <location>
        <begin position="88"/>
        <end position="189"/>
    </location>
</feature>
<dbReference type="SUPFAM" id="SSF56935">
    <property type="entry name" value="Porins"/>
    <property type="match status" value="1"/>
</dbReference>
<evidence type="ECO:0000256" key="7">
    <source>
        <dbReference type="ARBA" id="ARBA00022729"/>
    </source>
</evidence>
<dbReference type="InterPro" id="IPR037066">
    <property type="entry name" value="Plug_dom_sf"/>
</dbReference>
<keyword evidence="15" id="KW-0675">Receptor</keyword>
<evidence type="ECO:0000259" key="13">
    <source>
        <dbReference type="Pfam" id="PF00593"/>
    </source>
</evidence>
<dbReference type="NCBIfam" id="TIGR01785">
    <property type="entry name" value="TonB-hemin"/>
    <property type="match status" value="1"/>
</dbReference>
<evidence type="ECO:0000256" key="2">
    <source>
        <dbReference type="ARBA" id="ARBA00009810"/>
    </source>
</evidence>
<dbReference type="Pfam" id="PF07715">
    <property type="entry name" value="Plug"/>
    <property type="match status" value="1"/>
</dbReference>
<keyword evidence="10 11" id="KW-0998">Cell outer membrane</keyword>
<evidence type="ECO:0000256" key="11">
    <source>
        <dbReference type="PROSITE-ProRule" id="PRU01360"/>
    </source>
</evidence>
<dbReference type="InterPro" id="IPR036942">
    <property type="entry name" value="Beta-barrel_TonB_sf"/>
</dbReference>
<evidence type="ECO:0000256" key="8">
    <source>
        <dbReference type="ARBA" id="ARBA00023077"/>
    </source>
</evidence>
<comment type="subcellular location">
    <subcellularLocation>
        <location evidence="1 11">Cell outer membrane</location>
        <topology evidence="1 11">Multi-pass membrane protein</topology>
    </subcellularLocation>
</comment>
<organism evidence="15 16">
    <name type="scientific">Pseudochrobactrum saccharolyticum</name>
    <dbReference type="NCBI Taxonomy" id="354352"/>
    <lineage>
        <taxon>Bacteria</taxon>
        <taxon>Pseudomonadati</taxon>
        <taxon>Pseudomonadota</taxon>
        <taxon>Alphaproteobacteria</taxon>
        <taxon>Hyphomicrobiales</taxon>
        <taxon>Brucellaceae</taxon>
        <taxon>Pseudochrobactrum</taxon>
    </lineage>
</organism>
<dbReference type="GO" id="GO:0044718">
    <property type="term" value="P:siderophore transmembrane transport"/>
    <property type="evidence" value="ECO:0007669"/>
    <property type="project" value="TreeGrafter"/>
</dbReference>
<dbReference type="InterPro" id="IPR010949">
    <property type="entry name" value="TonB_Hb/transfer/lactofer_rcpt"/>
</dbReference>
<dbReference type="GO" id="GO:0015232">
    <property type="term" value="F:heme transmembrane transporter activity"/>
    <property type="evidence" value="ECO:0007669"/>
    <property type="project" value="InterPro"/>
</dbReference>
<dbReference type="InterPro" id="IPR039426">
    <property type="entry name" value="TonB-dep_rcpt-like"/>
</dbReference>
<dbReference type="PROSITE" id="PS52016">
    <property type="entry name" value="TONB_DEPENDENT_REC_3"/>
    <property type="match status" value="1"/>
</dbReference>
<feature type="domain" description="TonB-dependent receptor-like beta-barrel" evidence="13">
    <location>
        <begin position="315"/>
        <end position="744"/>
    </location>
</feature>
<dbReference type="InterPro" id="IPR000531">
    <property type="entry name" value="Beta-barrel_TonB"/>
</dbReference>
<dbReference type="GO" id="GO:0009279">
    <property type="term" value="C:cell outer membrane"/>
    <property type="evidence" value="ECO:0007669"/>
    <property type="project" value="UniProtKB-SubCell"/>
</dbReference>
<keyword evidence="6 11" id="KW-0812">Transmembrane</keyword>
<keyword evidence="5 11" id="KW-1134">Transmembrane beta strand</keyword>
<evidence type="ECO:0000256" key="10">
    <source>
        <dbReference type="ARBA" id="ARBA00023237"/>
    </source>
</evidence>
<dbReference type="RefSeq" id="WP_151159268.1">
    <property type="nucleotide sequence ID" value="NZ_JACHIL010000002.1"/>
</dbReference>
<dbReference type="Gene3D" id="2.40.170.20">
    <property type="entry name" value="TonB-dependent receptor, beta-barrel domain"/>
    <property type="match status" value="1"/>
</dbReference>
<evidence type="ECO:0000256" key="12">
    <source>
        <dbReference type="RuleBase" id="RU003357"/>
    </source>
</evidence>
<evidence type="ECO:0000256" key="6">
    <source>
        <dbReference type="ARBA" id="ARBA00022692"/>
    </source>
</evidence>
<keyword evidence="8 12" id="KW-0798">TonB box</keyword>
<keyword evidence="7" id="KW-0732">Signal</keyword>
<accession>A0A7W8AKI8</accession>
<gene>
    <name evidence="15" type="ORF">HNQ68_001282</name>
</gene>
<keyword evidence="4 11" id="KW-0813">Transport</keyword>
<protein>
    <recommendedName>
        <fullName evidence="3">Heme transporter BhuA</fullName>
    </recommendedName>
</protein>
<proteinExistence type="inferred from homology"/>
<dbReference type="CDD" id="cd01347">
    <property type="entry name" value="ligand_gated_channel"/>
    <property type="match status" value="1"/>
</dbReference>
<name>A0A7W8AKI8_9HYPH</name>
<evidence type="ECO:0000256" key="3">
    <source>
        <dbReference type="ARBA" id="ARBA00021261"/>
    </source>
</evidence>
<dbReference type="PANTHER" id="PTHR30069:SF56">
    <property type="entry name" value="TONB-DEPENDENT HEME RECEPTOR A"/>
    <property type="match status" value="1"/>
</dbReference>
<dbReference type="GO" id="GO:0015344">
    <property type="term" value="F:siderophore uptake transmembrane transporter activity"/>
    <property type="evidence" value="ECO:0007669"/>
    <property type="project" value="TreeGrafter"/>
</dbReference>
<dbReference type="Pfam" id="PF00593">
    <property type="entry name" value="TonB_dep_Rec_b-barrel"/>
    <property type="match status" value="1"/>
</dbReference>
<comment type="caution">
    <text evidence="15">The sequence shown here is derived from an EMBL/GenBank/DDBJ whole genome shotgun (WGS) entry which is preliminary data.</text>
</comment>
<keyword evidence="9 11" id="KW-0472">Membrane</keyword>
<dbReference type="EMBL" id="JACHIL010000002">
    <property type="protein sequence ID" value="MBB5090758.1"/>
    <property type="molecule type" value="Genomic_DNA"/>
</dbReference>
<dbReference type="InterPro" id="IPR011276">
    <property type="entry name" value="TonB_haem/Hb_rcpt"/>
</dbReference>